<evidence type="ECO:0000313" key="4">
    <source>
        <dbReference type="Proteomes" id="UP000037751"/>
    </source>
</evidence>
<dbReference type="InterPro" id="IPR039486">
    <property type="entry name" value="Mug56/Spo71_PH"/>
</dbReference>
<dbReference type="GO" id="GO:1902657">
    <property type="term" value="P:protein localization to prospore membrane"/>
    <property type="evidence" value="ECO:0007669"/>
    <property type="project" value="InterPro"/>
</dbReference>
<dbReference type="EMBL" id="LGAV01000007">
    <property type="protein sequence ID" value="KOS13078.1"/>
    <property type="molecule type" value="Genomic_DNA"/>
</dbReference>
<feature type="compositionally biased region" description="Low complexity" evidence="1">
    <location>
        <begin position="281"/>
        <end position="303"/>
    </location>
</feature>
<dbReference type="Proteomes" id="UP000037751">
    <property type="component" value="Unassembled WGS sequence"/>
</dbReference>
<feature type="compositionally biased region" description="Basic and acidic residues" evidence="1">
    <location>
        <begin position="233"/>
        <end position="242"/>
    </location>
</feature>
<accession>A0A0M8MJZ1</accession>
<dbReference type="Pfam" id="PF15404">
    <property type="entry name" value="PH_4"/>
    <property type="match status" value="1"/>
</dbReference>
<sequence>MPIADAEWQLEDEEREELIDQMAITFAHQKAVGSSFEIGRTFYEQVLEAEPTEPEPVFQPAFTMDHETVKSPQSRSSAWISPRSRAPASMQPFTSVASPPLSATLSSPLSSPSKALPPAPSESGAQATVPSHTPNEHGSPPMPLTRAPFLTGAASADTESFPRTKVSTPGVLDDSNIEDRHGWVHTRDTVDQQGRVNIQAGKPSRTMQRLEEELQQQREKMTAMVAGQIAPERVWHQRDSASHTDSSSMVSAFASIPSEDRSDRDSFVSAPEEVRQPWRPSSPSASSTSSVPPITPTVSTTSSGEDTAPFPRTPQAPTTLVQPTPKYATGSLNFTFGERESPVRSIGPSPSQDLPPSRPTRPMSTGSLLPHGEGHHHHGTPSWLLAPIPGAATHEERSLSTPRRSPGLHFSALKLERWHPHGVGVKPFHLRRHSHGASIHDAPTPSRRSSDRPSTPESLSSLLPEPTDVRVGVVHQRKTSISESLLSKMSSSHAPARPKPEVDEVISLHRNREMYLDKEEGWRMPSDNDAVAPKASAPPILSRYFDFLLPKEKEVKQLQDHATKILKRDRMLVKVRVSSHMDISAHLDALEARRYEMRSYKWEEYIVVLRPGRVEFWSVASIRGHVLGDMEYYKLRYSVALKPGEVSLSLYSEVDRLFCLSFPRAEGGSRRGGLPFRRHGTTVLIMAARAFSVASDWMWLLWRELGGGLPRHLHVHIPSISLRVRVPMPPASVLQSKPREYDAQIASCDTFDTDYMRMMASWVINETSRLAVRDPQWASLKQDMDGSGKIPALIWRSGTTFNRVQYDVSTTGEPRYWNLLVGLLVTSRRHAPVLEMLVRNHYPTEALHPRGFVLREPEAVEGFVLRLRVMSGIMTRVYLSVHDGCLFLLRDSHAFVPDRYSGVPLPEVDGLTREKRITQRVSKFLDYERERQWQQLKHSDGFIDLREVCAIGNVGANVVLCTELSRHSVHLGHVPDPHLLMQDLKWLDDYDGTRASVEKYLPPPVDDIGGTEGLHSAPDRQTAKLLRQFELYLDNGRRVTFECASASLARDWIVHLFMLSVYWRSRHRSYVRRLMEAGGNGLQHGRNEDHIEDLASNSLSYVWNWCALDRCRAISIQGELFWRTNARQPFHKRVFVVSDGQLLSFKLMQSIRTSTRRRNEGIVYRRKGAPISLCDAYVYTGSLADRSTDLHGDDGVPTRFGTREQQDVHEALPRLYRDGLTSAQSNEDCTFVLRARSRFTSGKWWHPFSSSHGETPTCKRTDFLEITFRARTTLERDVWVRVLSAEIEKVVRAHPQREDCLRHFGRIPS</sequence>
<dbReference type="PANTHER" id="PTHR28076:SF1">
    <property type="entry name" value="PROSPORE MEMBRANE ADAPTER PROTEIN SPO71"/>
    <property type="match status" value="1"/>
</dbReference>
<feature type="region of interest" description="Disordered" evidence="1">
    <location>
        <begin position="436"/>
        <end position="467"/>
    </location>
</feature>
<dbReference type="InterPro" id="IPR001849">
    <property type="entry name" value="PH_domain"/>
</dbReference>
<dbReference type="PANTHER" id="PTHR28076">
    <property type="entry name" value="SPORULATION-SPECIFIC PROTEIN 71"/>
    <property type="match status" value="1"/>
</dbReference>
<feature type="compositionally biased region" description="Low complexity" evidence="1">
    <location>
        <begin position="443"/>
        <end position="466"/>
    </location>
</feature>
<proteinExistence type="predicted"/>
<dbReference type="OrthoDB" id="5579281at2759"/>
<gene>
    <name evidence="3" type="ORF">Malapachy_1439</name>
</gene>
<feature type="domain" description="PH" evidence="2">
    <location>
        <begin position="858"/>
        <end position="1063"/>
    </location>
</feature>
<name>A0A0M8MJZ1_9BASI</name>
<evidence type="ECO:0000259" key="2">
    <source>
        <dbReference type="SMART" id="SM00233"/>
    </source>
</evidence>
<dbReference type="SMART" id="SM00233">
    <property type="entry name" value="PH"/>
    <property type="match status" value="2"/>
</dbReference>
<feature type="compositionally biased region" description="Basic and acidic residues" evidence="1">
    <location>
        <begin position="258"/>
        <end position="276"/>
    </location>
</feature>
<keyword evidence="4" id="KW-1185">Reference proteome</keyword>
<evidence type="ECO:0000313" key="3">
    <source>
        <dbReference type="EMBL" id="KOS13078.1"/>
    </source>
</evidence>
<evidence type="ECO:0000256" key="1">
    <source>
        <dbReference type="SAM" id="MobiDB-lite"/>
    </source>
</evidence>
<dbReference type="Pfam" id="PF23207">
    <property type="entry name" value="PH_SPO71"/>
    <property type="match status" value="1"/>
</dbReference>
<dbReference type="InterPro" id="IPR040345">
    <property type="entry name" value="Mug56/Spo71"/>
</dbReference>
<organism evidence="3 4">
    <name type="scientific">Malassezia pachydermatis</name>
    <dbReference type="NCBI Taxonomy" id="77020"/>
    <lineage>
        <taxon>Eukaryota</taxon>
        <taxon>Fungi</taxon>
        <taxon>Dikarya</taxon>
        <taxon>Basidiomycota</taxon>
        <taxon>Ustilaginomycotina</taxon>
        <taxon>Malasseziomycetes</taxon>
        <taxon>Malasseziales</taxon>
        <taxon>Malasseziaceae</taxon>
        <taxon>Malassezia</taxon>
    </lineage>
</organism>
<dbReference type="STRING" id="77020.A0A0M8MJZ1"/>
<dbReference type="RefSeq" id="XP_017990710.1">
    <property type="nucleotide sequence ID" value="XM_018135943.1"/>
</dbReference>
<feature type="compositionally biased region" description="Polar residues" evidence="1">
    <location>
        <begin position="124"/>
        <end position="133"/>
    </location>
</feature>
<feature type="compositionally biased region" description="Low complexity" evidence="1">
    <location>
        <begin position="95"/>
        <end position="114"/>
    </location>
</feature>
<feature type="region of interest" description="Disordered" evidence="1">
    <location>
        <begin position="227"/>
        <end position="386"/>
    </location>
</feature>
<feature type="domain" description="PH" evidence="2">
    <location>
        <begin position="1114"/>
        <end position="1290"/>
    </location>
</feature>
<comment type="caution">
    <text evidence="3">The sequence shown here is derived from an EMBL/GenBank/DDBJ whole genome shotgun (WGS) entry which is preliminary data.</text>
</comment>
<dbReference type="GeneID" id="28727818"/>
<feature type="compositionally biased region" description="Polar residues" evidence="1">
    <location>
        <begin position="70"/>
        <end position="79"/>
    </location>
</feature>
<feature type="region of interest" description="Disordered" evidence="1">
    <location>
        <begin position="50"/>
        <end position="179"/>
    </location>
</feature>
<protein>
    <recommendedName>
        <fullName evidence="2">PH domain-containing protein</fullName>
    </recommendedName>
</protein>
<dbReference type="VEuPathDB" id="FungiDB:Malapachy_1439"/>
<dbReference type="InterPro" id="IPR057379">
    <property type="entry name" value="PH_SPO71"/>
</dbReference>
<reference evidence="3 4" key="1">
    <citation type="submission" date="2015-07" db="EMBL/GenBank/DDBJ databases">
        <title>Draft Genome Sequence of Malassezia furfur CBS1878 and Malassezia pachydermatis CBS1879.</title>
        <authorList>
            <person name="Triana S."/>
            <person name="Ohm R."/>
            <person name="Gonzalez A."/>
            <person name="DeCock H."/>
            <person name="Restrepo S."/>
            <person name="Celis A."/>
        </authorList>
    </citation>
    <scope>NUCLEOTIDE SEQUENCE [LARGE SCALE GENOMIC DNA]</scope>
    <source>
        <strain evidence="3 4">CBS 1879</strain>
    </source>
</reference>